<proteinExistence type="predicted"/>
<dbReference type="EMBL" id="JACHOP010000002">
    <property type="protein sequence ID" value="MBB5755819.1"/>
    <property type="molecule type" value="Genomic_DNA"/>
</dbReference>
<keyword evidence="1" id="KW-0812">Transmembrane</keyword>
<evidence type="ECO:0000256" key="1">
    <source>
        <dbReference type="SAM" id="Phobius"/>
    </source>
</evidence>
<organism evidence="2 3">
    <name type="scientific">Methylorubrum rhodinum</name>
    <dbReference type="NCBI Taxonomy" id="29428"/>
    <lineage>
        <taxon>Bacteria</taxon>
        <taxon>Pseudomonadati</taxon>
        <taxon>Pseudomonadota</taxon>
        <taxon>Alphaproteobacteria</taxon>
        <taxon>Hyphomicrobiales</taxon>
        <taxon>Methylobacteriaceae</taxon>
        <taxon>Methylorubrum</taxon>
    </lineage>
</organism>
<dbReference type="RefSeq" id="WP_183564414.1">
    <property type="nucleotide sequence ID" value="NZ_JACHOP010000002.1"/>
</dbReference>
<comment type="caution">
    <text evidence="2">The sequence shown here is derived from an EMBL/GenBank/DDBJ whole genome shotgun (WGS) entry which is preliminary data.</text>
</comment>
<dbReference type="AlphaFoldDB" id="A0A840ZDV6"/>
<keyword evidence="3" id="KW-1185">Reference proteome</keyword>
<sequence length="123" mass="13238">MSFLPVIALVVLGAPAVVPWAAYGLSGRFPGLKFNLVSAVAIYIYAVCVSYGPFIPELLRRGCFSTHHEALTGPISMNVCHDWPIILIDSAAFWPLLAACWLASLCVLKIVLTARSSMTKGVC</sequence>
<feature type="transmembrane region" description="Helical" evidence="1">
    <location>
        <begin position="32"/>
        <end position="52"/>
    </location>
</feature>
<keyword evidence="1" id="KW-1133">Transmembrane helix</keyword>
<keyword evidence="1" id="KW-0472">Membrane</keyword>
<evidence type="ECO:0000313" key="3">
    <source>
        <dbReference type="Proteomes" id="UP000583454"/>
    </source>
</evidence>
<dbReference type="Proteomes" id="UP000583454">
    <property type="component" value="Unassembled WGS sequence"/>
</dbReference>
<gene>
    <name evidence="2" type="ORF">HNR00_000515</name>
</gene>
<feature type="transmembrane region" description="Helical" evidence="1">
    <location>
        <begin position="6"/>
        <end position="25"/>
    </location>
</feature>
<reference evidence="2 3" key="1">
    <citation type="submission" date="2020-08" db="EMBL/GenBank/DDBJ databases">
        <title>Genomic Encyclopedia of Type Strains, Phase IV (KMG-IV): sequencing the most valuable type-strain genomes for metagenomic binning, comparative biology and taxonomic classification.</title>
        <authorList>
            <person name="Goeker M."/>
        </authorList>
    </citation>
    <scope>NUCLEOTIDE SEQUENCE [LARGE SCALE GENOMIC DNA]</scope>
    <source>
        <strain evidence="2 3">DSM 2163</strain>
    </source>
</reference>
<feature type="transmembrane region" description="Helical" evidence="1">
    <location>
        <begin position="92"/>
        <end position="112"/>
    </location>
</feature>
<name>A0A840ZDV6_9HYPH</name>
<protein>
    <submittedName>
        <fullName evidence="2">Uncharacterized protein</fullName>
    </submittedName>
</protein>
<evidence type="ECO:0000313" key="2">
    <source>
        <dbReference type="EMBL" id="MBB5755819.1"/>
    </source>
</evidence>
<accession>A0A840ZDV6</accession>